<evidence type="ECO:0000259" key="7">
    <source>
        <dbReference type="Pfam" id="PF20684"/>
    </source>
</evidence>
<evidence type="ECO:0000256" key="5">
    <source>
        <dbReference type="ARBA" id="ARBA00038359"/>
    </source>
</evidence>
<evidence type="ECO:0000313" key="9">
    <source>
        <dbReference type="Proteomes" id="UP000310108"/>
    </source>
</evidence>
<accession>A0A4U6X3T1</accession>
<evidence type="ECO:0000313" key="8">
    <source>
        <dbReference type="EMBL" id="TKW49573.1"/>
    </source>
</evidence>
<dbReference type="STRING" id="1306861.A0A4U6X3T1"/>
<comment type="caution">
    <text evidence="8">The sequence shown here is derived from an EMBL/GenBank/DDBJ whole genome shotgun (WGS) entry which is preliminary data.</text>
</comment>
<feature type="transmembrane region" description="Helical" evidence="6">
    <location>
        <begin position="12"/>
        <end position="30"/>
    </location>
</feature>
<dbReference type="GO" id="GO:0016020">
    <property type="term" value="C:membrane"/>
    <property type="evidence" value="ECO:0007669"/>
    <property type="project" value="UniProtKB-SubCell"/>
</dbReference>
<comment type="subcellular location">
    <subcellularLocation>
        <location evidence="1">Membrane</location>
        <topology evidence="1">Multi-pass membrane protein</topology>
    </subcellularLocation>
</comment>
<dbReference type="InterPro" id="IPR052337">
    <property type="entry name" value="SAT4-like"/>
</dbReference>
<keyword evidence="4 6" id="KW-0472">Membrane</keyword>
<keyword evidence="9" id="KW-1185">Reference proteome</keyword>
<dbReference type="AlphaFoldDB" id="A0A4U6X3T1"/>
<evidence type="ECO:0000256" key="3">
    <source>
        <dbReference type="ARBA" id="ARBA00022989"/>
    </source>
</evidence>
<proteinExistence type="inferred from homology"/>
<feature type="transmembrane region" description="Helical" evidence="6">
    <location>
        <begin position="51"/>
        <end position="73"/>
    </location>
</feature>
<comment type="similarity">
    <text evidence="5">Belongs to the SAT4 family.</text>
</comment>
<keyword evidence="3 6" id="KW-1133">Transmembrane helix</keyword>
<dbReference type="Pfam" id="PF20684">
    <property type="entry name" value="Fung_rhodopsin"/>
    <property type="match status" value="1"/>
</dbReference>
<gene>
    <name evidence="8" type="ORF">CTA1_655</name>
</gene>
<keyword evidence="2 6" id="KW-0812">Transmembrane</keyword>
<evidence type="ECO:0000256" key="1">
    <source>
        <dbReference type="ARBA" id="ARBA00004141"/>
    </source>
</evidence>
<evidence type="ECO:0000256" key="6">
    <source>
        <dbReference type="SAM" id="Phobius"/>
    </source>
</evidence>
<dbReference type="EMBL" id="PJEX01000515">
    <property type="protein sequence ID" value="TKW49573.1"/>
    <property type="molecule type" value="Genomic_DNA"/>
</dbReference>
<dbReference type="PANTHER" id="PTHR33048:SF55">
    <property type="entry name" value="INTEGRAL MEMBRANE PROTEIN"/>
    <property type="match status" value="1"/>
</dbReference>
<organism evidence="8 9">
    <name type="scientific">Colletotrichum tanaceti</name>
    <dbReference type="NCBI Taxonomy" id="1306861"/>
    <lineage>
        <taxon>Eukaryota</taxon>
        <taxon>Fungi</taxon>
        <taxon>Dikarya</taxon>
        <taxon>Ascomycota</taxon>
        <taxon>Pezizomycotina</taxon>
        <taxon>Sordariomycetes</taxon>
        <taxon>Hypocreomycetidae</taxon>
        <taxon>Glomerellales</taxon>
        <taxon>Glomerellaceae</taxon>
        <taxon>Colletotrichum</taxon>
        <taxon>Colletotrichum destructivum species complex</taxon>
    </lineage>
</organism>
<feature type="domain" description="Rhodopsin" evidence="7">
    <location>
        <begin position="32"/>
        <end position="266"/>
    </location>
</feature>
<feature type="transmembrane region" description="Helical" evidence="6">
    <location>
        <begin position="126"/>
        <end position="147"/>
    </location>
</feature>
<evidence type="ECO:0000256" key="4">
    <source>
        <dbReference type="ARBA" id="ARBA00023136"/>
    </source>
</evidence>
<feature type="transmembrane region" description="Helical" evidence="6">
    <location>
        <begin position="205"/>
        <end position="224"/>
    </location>
</feature>
<dbReference type="Proteomes" id="UP000310108">
    <property type="component" value="Unassembled WGS sequence"/>
</dbReference>
<feature type="transmembrane region" description="Helical" evidence="6">
    <location>
        <begin position="93"/>
        <end position="114"/>
    </location>
</feature>
<evidence type="ECO:0000256" key="2">
    <source>
        <dbReference type="ARBA" id="ARBA00022692"/>
    </source>
</evidence>
<name>A0A4U6X3T1_9PEZI</name>
<reference evidence="8 9" key="1">
    <citation type="journal article" date="2019" name="PLoS ONE">
        <title>Comparative genome analysis indicates high evolutionary potential of pathogenicity genes in Colletotrichum tanaceti.</title>
        <authorList>
            <person name="Lelwala R.V."/>
            <person name="Korhonen P.K."/>
            <person name="Young N.D."/>
            <person name="Scott J.B."/>
            <person name="Ades P.A."/>
            <person name="Gasser R.B."/>
            <person name="Taylor P.W.J."/>
        </authorList>
    </citation>
    <scope>NUCLEOTIDE SEQUENCE [LARGE SCALE GENOMIC DNA]</scope>
    <source>
        <strain evidence="8">BRIP57314</strain>
    </source>
</reference>
<protein>
    <recommendedName>
        <fullName evidence="7">Rhodopsin domain-containing protein</fullName>
    </recommendedName>
</protein>
<sequence length="387" mass="43418">MVEGNLPGESNALMVQVPAIVFFVLTPIFVGIRFWSRIKMRSGLGWDDWTILFSFFCCLTVSVLMMISCEFGFGQHIKNLSKPNRLMTLKLFYVAQIFYKITINLSKASILLLYLRIFVQRYFRVLCYILLSIILAYMVATSASSIWQCTPIPRAWDKSIPGTCISLTMNWYANAGFSIATDILIMALPQHVLWKSKLPINQKRALMVVFALGLFVTITSILRMTTLDFSTTSPDTTFDIASTLWTLVEDNVAIICACLPMCRLPLTYIFPSYFASSSSKQGSSAGSYNIRSAPRTHRSSAFIHAGTGRNDWLPYQGRGEKTGIHLTSVQAKHKAGDDTSEEYILPTATDAGRARATSEEAEEEEDRRAIRKTMAFHMTYDDNGAKA</sequence>
<feature type="transmembrane region" description="Helical" evidence="6">
    <location>
        <begin position="171"/>
        <end position="193"/>
    </location>
</feature>
<dbReference type="PANTHER" id="PTHR33048">
    <property type="entry name" value="PTH11-LIKE INTEGRAL MEMBRANE PROTEIN (AFU_ORTHOLOGUE AFUA_5G11245)"/>
    <property type="match status" value="1"/>
</dbReference>
<dbReference type="InterPro" id="IPR049326">
    <property type="entry name" value="Rhodopsin_dom_fungi"/>
</dbReference>